<evidence type="ECO:0000259" key="5">
    <source>
        <dbReference type="PROSITE" id="PS50090"/>
    </source>
</evidence>
<dbReference type="SMART" id="SM00717">
    <property type="entry name" value="SANT"/>
    <property type="match status" value="3"/>
</dbReference>
<feature type="domain" description="Myb-like" evidence="5">
    <location>
        <begin position="223"/>
        <end position="265"/>
    </location>
</feature>
<dbReference type="GO" id="GO:0042795">
    <property type="term" value="P:snRNA transcription by RNA polymerase II"/>
    <property type="evidence" value="ECO:0007669"/>
    <property type="project" value="TreeGrafter"/>
</dbReference>
<evidence type="ECO:0000313" key="8">
    <source>
        <dbReference type="EMBL" id="CAD8146359.1"/>
    </source>
</evidence>
<dbReference type="EMBL" id="CAJJDO010000015">
    <property type="protein sequence ID" value="CAD8146359.1"/>
    <property type="molecule type" value="Genomic_DNA"/>
</dbReference>
<dbReference type="Pfam" id="PF13921">
    <property type="entry name" value="Myb_DNA-bind_6"/>
    <property type="match status" value="2"/>
</dbReference>
<evidence type="ECO:0000256" key="4">
    <source>
        <dbReference type="ARBA" id="ARBA00023242"/>
    </source>
</evidence>
<keyword evidence="2" id="KW-0238">DNA-binding</keyword>
<reference evidence="8" key="1">
    <citation type="submission" date="2021-01" db="EMBL/GenBank/DDBJ databases">
        <authorList>
            <consortium name="Genoscope - CEA"/>
            <person name="William W."/>
        </authorList>
    </citation>
    <scope>NUCLEOTIDE SEQUENCE</scope>
</reference>
<gene>
    <name evidence="8" type="ORF">PPENT_87.1.T0150305</name>
</gene>
<keyword evidence="1" id="KW-0805">Transcription regulation</keyword>
<dbReference type="CDD" id="cd00167">
    <property type="entry name" value="SANT"/>
    <property type="match status" value="3"/>
</dbReference>
<keyword evidence="9" id="KW-1185">Reference proteome</keyword>
<organism evidence="8 9">
    <name type="scientific">Paramecium pentaurelia</name>
    <dbReference type="NCBI Taxonomy" id="43138"/>
    <lineage>
        <taxon>Eukaryota</taxon>
        <taxon>Sar</taxon>
        <taxon>Alveolata</taxon>
        <taxon>Ciliophora</taxon>
        <taxon>Intramacronucleata</taxon>
        <taxon>Oligohymenophorea</taxon>
        <taxon>Peniculida</taxon>
        <taxon>Parameciidae</taxon>
        <taxon>Paramecium</taxon>
    </lineage>
</organism>
<dbReference type="GO" id="GO:0001006">
    <property type="term" value="F:RNA polymerase III type 3 promoter sequence-specific DNA binding"/>
    <property type="evidence" value="ECO:0007669"/>
    <property type="project" value="TreeGrafter"/>
</dbReference>
<dbReference type="PROSITE" id="PS50090">
    <property type="entry name" value="MYB_LIKE"/>
    <property type="match status" value="3"/>
</dbReference>
<dbReference type="AlphaFoldDB" id="A0A8S1T443"/>
<dbReference type="PANTHER" id="PTHR46621">
    <property type="entry name" value="SNRNA-ACTIVATING PROTEIN COMPLEX SUBUNIT 4"/>
    <property type="match status" value="1"/>
</dbReference>
<evidence type="ECO:0000256" key="3">
    <source>
        <dbReference type="ARBA" id="ARBA00023163"/>
    </source>
</evidence>
<dbReference type="PROSITE" id="PS51294">
    <property type="entry name" value="HTH_MYB"/>
    <property type="match status" value="3"/>
</dbReference>
<dbReference type="Proteomes" id="UP000689195">
    <property type="component" value="Unassembled WGS sequence"/>
</dbReference>
<evidence type="ECO:0000259" key="7">
    <source>
        <dbReference type="PROSITE" id="PS51294"/>
    </source>
</evidence>
<dbReference type="GO" id="GO:0042796">
    <property type="term" value="P:snRNA transcription by RNA polymerase III"/>
    <property type="evidence" value="ECO:0007669"/>
    <property type="project" value="TreeGrafter"/>
</dbReference>
<dbReference type="PANTHER" id="PTHR46621:SF1">
    <property type="entry name" value="SNRNA-ACTIVATING PROTEIN COMPLEX SUBUNIT 4"/>
    <property type="match status" value="1"/>
</dbReference>
<dbReference type="InterPro" id="IPR017884">
    <property type="entry name" value="SANT_dom"/>
</dbReference>
<dbReference type="OrthoDB" id="2143914at2759"/>
<evidence type="ECO:0000313" key="9">
    <source>
        <dbReference type="Proteomes" id="UP000689195"/>
    </source>
</evidence>
<dbReference type="GO" id="GO:0000978">
    <property type="term" value="F:RNA polymerase II cis-regulatory region sequence-specific DNA binding"/>
    <property type="evidence" value="ECO:0007669"/>
    <property type="project" value="TreeGrafter"/>
</dbReference>
<feature type="domain" description="HTH myb-type" evidence="7">
    <location>
        <begin position="328"/>
        <end position="372"/>
    </location>
</feature>
<feature type="domain" description="Myb-like" evidence="5">
    <location>
        <begin position="272"/>
        <end position="317"/>
    </location>
</feature>
<proteinExistence type="predicted"/>
<evidence type="ECO:0000259" key="6">
    <source>
        <dbReference type="PROSITE" id="PS51293"/>
    </source>
</evidence>
<accession>A0A8S1T443</accession>
<evidence type="ECO:0008006" key="10">
    <source>
        <dbReference type="Google" id="ProtNLM"/>
    </source>
</evidence>
<name>A0A8S1T443_9CILI</name>
<dbReference type="PROSITE" id="PS51293">
    <property type="entry name" value="SANT"/>
    <property type="match status" value="1"/>
</dbReference>
<protein>
    <recommendedName>
        <fullName evidence="10">Homeodomain protein</fullName>
    </recommendedName>
</protein>
<dbReference type="InterPro" id="IPR001005">
    <property type="entry name" value="SANT/Myb"/>
</dbReference>
<sequence length="538" mass="64572">MEMQENKIIINQKISFNKFVNLNGESNQIQLNTSLNTLFLIQTQIQRRGQLLNSYTKILYPYLKRLFSESVYYKNQNQDQSYQKILQHLQTFYLKQETYFSEQIQFTNYNYIKNNLISEYKQVQFQQVLIYKVIICDNYDIIFSHINNLLNSINNYLYQFCDNQQIYNFQYYYIQMSQSTRTRANSQQSQISKKSIRKYSSDYYESDASDSEPMMKKRIVKIWTPEEDEMLQNFYDKFNGNWTQVSQAIPGRNQSQCSQRWKRINPNRIKIRKPWTEEEDRQVLRLIQKFGKNWKRIENEMNGRTGKQIRERFINKLDKAINHDPYDKKEDEDIYQLYISLGPKWSEISKKLKGRSENSVKNRFYSHIKKYYNIQTKESDSDSKVMTPQQQQNKSDFTGQEYLREQIQKEDKQLDTIQSQFEQENSINNLQQFNHYIQISYNGFGKGDSLNSNGDFLQLAHQMSLEQKQLYGIENSHSGSNIFQDVQLPFQDLLEEQGEQLQIQKKLSTNQYLRTESDIINQDIQLQSQFSKLSMEQE</sequence>
<dbReference type="InterPro" id="IPR051575">
    <property type="entry name" value="Myb-like_DNA-bd"/>
</dbReference>
<feature type="domain" description="Myb-like" evidence="5">
    <location>
        <begin position="318"/>
        <end position="368"/>
    </location>
</feature>
<keyword evidence="4" id="KW-0539">Nucleus</keyword>
<evidence type="ECO:0000256" key="1">
    <source>
        <dbReference type="ARBA" id="ARBA00023015"/>
    </source>
</evidence>
<dbReference type="GO" id="GO:0019185">
    <property type="term" value="C:snRNA-activating protein complex"/>
    <property type="evidence" value="ECO:0007669"/>
    <property type="project" value="TreeGrafter"/>
</dbReference>
<evidence type="ECO:0000256" key="2">
    <source>
        <dbReference type="ARBA" id="ARBA00023125"/>
    </source>
</evidence>
<feature type="domain" description="HTH myb-type" evidence="7">
    <location>
        <begin position="223"/>
        <end position="263"/>
    </location>
</feature>
<dbReference type="InterPro" id="IPR017930">
    <property type="entry name" value="Myb_dom"/>
</dbReference>
<keyword evidence="3" id="KW-0804">Transcription</keyword>
<feature type="domain" description="HTH myb-type" evidence="7">
    <location>
        <begin position="267"/>
        <end position="321"/>
    </location>
</feature>
<feature type="domain" description="SANT" evidence="6">
    <location>
        <begin position="270"/>
        <end position="322"/>
    </location>
</feature>
<comment type="caution">
    <text evidence="8">The sequence shown here is derived from an EMBL/GenBank/DDBJ whole genome shotgun (WGS) entry which is preliminary data.</text>
</comment>